<evidence type="ECO:0000313" key="3">
    <source>
        <dbReference type="Proteomes" id="UP000061432"/>
    </source>
</evidence>
<reference evidence="3" key="2">
    <citation type="submission" date="2015-01" db="EMBL/GenBank/DDBJ databases">
        <title>Complete genome sequence of Methylobacterium aquaticum strain 22A.</title>
        <authorList>
            <person name="Tani A."/>
            <person name="Ogura Y."/>
            <person name="Hayashi T."/>
        </authorList>
    </citation>
    <scope>NUCLEOTIDE SEQUENCE [LARGE SCALE GENOMIC DNA]</scope>
    <source>
        <strain evidence="3">MA-22A</strain>
    </source>
</reference>
<organism evidence="2 3">
    <name type="scientific">Methylobacterium aquaticum</name>
    <dbReference type="NCBI Taxonomy" id="270351"/>
    <lineage>
        <taxon>Bacteria</taxon>
        <taxon>Pseudomonadati</taxon>
        <taxon>Pseudomonadota</taxon>
        <taxon>Alphaproteobacteria</taxon>
        <taxon>Hyphomicrobiales</taxon>
        <taxon>Methylobacteriaceae</taxon>
        <taxon>Methylobacterium</taxon>
    </lineage>
</organism>
<dbReference type="OrthoDB" id="288554at2"/>
<sequence>MEYIRIDISRPTDDDPTLVVSEIGRDDRAEVRRVAHFPDGRIERASEETETRDTRLSVPALPTLDELRAHGASEWTARLITKEEFEDLWTEACARQTR</sequence>
<dbReference type="EMBL" id="AP014704">
    <property type="protein sequence ID" value="BAQ45708.1"/>
    <property type="molecule type" value="Genomic_DNA"/>
</dbReference>
<feature type="domain" description="DUF6881" evidence="1">
    <location>
        <begin position="2"/>
        <end position="92"/>
    </location>
</feature>
<dbReference type="InterPro" id="IPR049248">
    <property type="entry name" value="DUF6881"/>
</dbReference>
<proteinExistence type="predicted"/>
<dbReference type="PATRIC" id="fig|270351.10.peg.2382"/>
<gene>
    <name evidence="2" type="ORF">Maq22A_c12310</name>
</gene>
<dbReference type="KEGG" id="maqu:Maq22A_c12310"/>
<name>A0A0C6FB82_9HYPH</name>
<accession>A0A0C6FB82</accession>
<evidence type="ECO:0000313" key="2">
    <source>
        <dbReference type="EMBL" id="BAQ45708.1"/>
    </source>
</evidence>
<reference evidence="2 3" key="1">
    <citation type="journal article" date="2015" name="Genome Announc.">
        <title>Complete Genome Sequence of Methylobacterium aquaticum Strain 22A, Isolated from Racomitrium japonicum Moss.</title>
        <authorList>
            <person name="Tani A."/>
            <person name="Ogura Y."/>
            <person name="Hayashi T."/>
            <person name="Kimbara K."/>
        </authorList>
    </citation>
    <scope>NUCLEOTIDE SEQUENCE [LARGE SCALE GENOMIC DNA]</scope>
    <source>
        <strain evidence="2 3">MA-22A</strain>
    </source>
</reference>
<dbReference type="Proteomes" id="UP000061432">
    <property type="component" value="Chromosome"/>
</dbReference>
<evidence type="ECO:0000259" key="1">
    <source>
        <dbReference type="Pfam" id="PF21812"/>
    </source>
</evidence>
<dbReference type="RefSeq" id="WP_060846996.1">
    <property type="nucleotide sequence ID" value="NZ_AP014704.1"/>
</dbReference>
<dbReference type="Pfam" id="PF21812">
    <property type="entry name" value="DUF6881"/>
    <property type="match status" value="1"/>
</dbReference>
<dbReference type="AlphaFoldDB" id="A0A0C6FB82"/>
<protein>
    <recommendedName>
        <fullName evidence="1">DUF6881 domain-containing protein</fullName>
    </recommendedName>
</protein>